<organism evidence="1">
    <name type="scientific">marine sediment metagenome</name>
    <dbReference type="NCBI Taxonomy" id="412755"/>
    <lineage>
        <taxon>unclassified sequences</taxon>
        <taxon>metagenomes</taxon>
        <taxon>ecological metagenomes</taxon>
    </lineage>
</organism>
<dbReference type="AlphaFoldDB" id="A0A0F9Q752"/>
<comment type="caution">
    <text evidence="1">The sequence shown here is derived from an EMBL/GenBank/DDBJ whole genome shotgun (WGS) entry which is preliminary data.</text>
</comment>
<dbReference type="EMBL" id="LAZR01001841">
    <property type="protein sequence ID" value="KKN38269.1"/>
    <property type="molecule type" value="Genomic_DNA"/>
</dbReference>
<accession>A0A0F9Q752</accession>
<sequence>MPCTISFVKSPSAEDVLNTKRAEDLARIEQELALGTAQIQQDPINGSVSIVGASVVPEGMSDLCVLDALQQRNSVEFQLAAAHAGVQQRNFAQQHAAAHASGHKH</sequence>
<gene>
    <name evidence="1" type="ORF">LCGC14_0755080</name>
</gene>
<name>A0A0F9Q752_9ZZZZ</name>
<evidence type="ECO:0000313" key="1">
    <source>
        <dbReference type="EMBL" id="KKN38269.1"/>
    </source>
</evidence>
<protein>
    <submittedName>
        <fullName evidence="1">Uncharacterized protein</fullName>
    </submittedName>
</protein>
<reference evidence="1" key="1">
    <citation type="journal article" date="2015" name="Nature">
        <title>Complex archaea that bridge the gap between prokaryotes and eukaryotes.</title>
        <authorList>
            <person name="Spang A."/>
            <person name="Saw J.H."/>
            <person name="Jorgensen S.L."/>
            <person name="Zaremba-Niedzwiedzka K."/>
            <person name="Martijn J."/>
            <person name="Lind A.E."/>
            <person name="van Eijk R."/>
            <person name="Schleper C."/>
            <person name="Guy L."/>
            <person name="Ettema T.J."/>
        </authorList>
    </citation>
    <scope>NUCLEOTIDE SEQUENCE</scope>
</reference>
<proteinExistence type="predicted"/>